<dbReference type="Pfam" id="PF04185">
    <property type="entry name" value="Phosphoesterase"/>
    <property type="match status" value="1"/>
</dbReference>
<name>A0ABP7E5E1_9MICO</name>
<keyword evidence="2" id="KW-0843">Virulence</keyword>
<reference evidence="5" key="1">
    <citation type="journal article" date="2019" name="Int. J. Syst. Evol. Microbiol.">
        <title>The Global Catalogue of Microorganisms (GCM) 10K type strain sequencing project: providing services to taxonomists for standard genome sequencing and annotation.</title>
        <authorList>
            <consortium name="The Broad Institute Genomics Platform"/>
            <consortium name="The Broad Institute Genome Sequencing Center for Infectious Disease"/>
            <person name="Wu L."/>
            <person name="Ma J."/>
        </authorList>
    </citation>
    <scope>NUCLEOTIDE SEQUENCE [LARGE SCALE GENOMIC DNA]</scope>
    <source>
        <strain evidence="5">JCM 17125</strain>
    </source>
</reference>
<dbReference type="PANTHER" id="PTHR31956">
    <property type="entry name" value="NON-SPECIFIC PHOSPHOLIPASE C4-RELATED"/>
    <property type="match status" value="1"/>
</dbReference>
<comment type="caution">
    <text evidence="4">The sequence shown here is derived from an EMBL/GenBank/DDBJ whole genome shotgun (WGS) entry which is preliminary data.</text>
</comment>
<dbReference type="InterPro" id="IPR017850">
    <property type="entry name" value="Alkaline_phosphatase_core_sf"/>
</dbReference>
<dbReference type="RefSeq" id="WP_344948589.1">
    <property type="nucleotide sequence ID" value="NZ_BAABDC010000005.1"/>
</dbReference>
<evidence type="ECO:0008006" key="6">
    <source>
        <dbReference type="Google" id="ProtNLM"/>
    </source>
</evidence>
<dbReference type="EMBL" id="BAABDC010000005">
    <property type="protein sequence ID" value="GAA3712409.1"/>
    <property type="molecule type" value="Genomic_DNA"/>
</dbReference>
<feature type="signal peptide" evidence="3">
    <location>
        <begin position="1"/>
        <end position="21"/>
    </location>
</feature>
<keyword evidence="3" id="KW-0732">Signal</keyword>
<protein>
    <recommendedName>
        <fullName evidence="6">Phosphoesterase</fullName>
    </recommendedName>
</protein>
<dbReference type="PANTHER" id="PTHR31956:SF8">
    <property type="entry name" value="ACID PHOSPHATASE PHOA (AFU_ORTHOLOGUE AFUA_1G03570)"/>
    <property type="match status" value="1"/>
</dbReference>
<sequence>MNRSRSALLIAVLTALGLVTAGLTGAGSAGASPAPTSAPRTASSPSYLPPVGHVFVINLENKGYDETWGAGSAAPYLSQTLRSQGVLLSQYYGTAHNSLPNYIAQVTGQGPNMQTQADCQTYSPFVTSPSAVVSPGQYVGDGCVLPAYVPSLPGQLTSSGISWRGYMEDMGTPCRHPQPGAVDDTQKARVGDQYAVRHNPFMYLASVTDSGTCARDVVDLNNLAGGLGAAETTPALSYITPNLCHDGHDSPCVDGQPGGLVSADAFLRQWVPLITGSAAFKRDGMLVITFDESDGPQSDASACCGEGPGPNSPAPGITGMGGGRVGALVLSPFSRPGTVSSTSYNHYSLLASLEDVFGQPRLGYAAQPGLNRFGLDVYNR</sequence>
<dbReference type="Proteomes" id="UP001501468">
    <property type="component" value="Unassembled WGS sequence"/>
</dbReference>
<keyword evidence="5" id="KW-1185">Reference proteome</keyword>
<evidence type="ECO:0000256" key="2">
    <source>
        <dbReference type="ARBA" id="ARBA00023026"/>
    </source>
</evidence>
<organism evidence="4 5">
    <name type="scientific">Terrabacter ginsenosidimutans</name>
    <dbReference type="NCBI Taxonomy" id="490575"/>
    <lineage>
        <taxon>Bacteria</taxon>
        <taxon>Bacillati</taxon>
        <taxon>Actinomycetota</taxon>
        <taxon>Actinomycetes</taxon>
        <taxon>Micrococcales</taxon>
        <taxon>Intrasporangiaceae</taxon>
        <taxon>Terrabacter</taxon>
    </lineage>
</organism>
<evidence type="ECO:0000256" key="3">
    <source>
        <dbReference type="SAM" id="SignalP"/>
    </source>
</evidence>
<keyword evidence="1" id="KW-0378">Hydrolase</keyword>
<gene>
    <name evidence="4" type="ORF">GCM10022399_31450</name>
</gene>
<evidence type="ECO:0000313" key="5">
    <source>
        <dbReference type="Proteomes" id="UP001501468"/>
    </source>
</evidence>
<feature type="chain" id="PRO_5045707047" description="Phosphoesterase" evidence="3">
    <location>
        <begin position="22"/>
        <end position="380"/>
    </location>
</feature>
<dbReference type="Gene3D" id="3.40.720.10">
    <property type="entry name" value="Alkaline Phosphatase, subunit A"/>
    <property type="match status" value="1"/>
</dbReference>
<evidence type="ECO:0000256" key="1">
    <source>
        <dbReference type="ARBA" id="ARBA00022801"/>
    </source>
</evidence>
<evidence type="ECO:0000313" key="4">
    <source>
        <dbReference type="EMBL" id="GAA3712409.1"/>
    </source>
</evidence>
<proteinExistence type="predicted"/>
<accession>A0ABP7E5E1</accession>
<dbReference type="InterPro" id="IPR007312">
    <property type="entry name" value="Phosphoesterase"/>
</dbReference>